<gene>
    <name evidence="3" type="ORF">COT24_01000</name>
</gene>
<dbReference type="InterPro" id="IPR050287">
    <property type="entry name" value="MTA/SAH_deaminase"/>
</dbReference>
<dbReference type="InterPro" id="IPR011059">
    <property type="entry name" value="Metal-dep_hydrolase_composite"/>
</dbReference>
<protein>
    <recommendedName>
        <fullName evidence="2">Amidohydrolase-related domain-containing protein</fullName>
    </recommendedName>
</protein>
<dbReference type="PANTHER" id="PTHR43794:SF11">
    <property type="entry name" value="AMIDOHYDROLASE-RELATED DOMAIN-CONTAINING PROTEIN"/>
    <property type="match status" value="1"/>
</dbReference>
<dbReference type="Gene3D" id="3.20.20.140">
    <property type="entry name" value="Metal-dependent hydrolases"/>
    <property type="match status" value="1"/>
</dbReference>
<comment type="caution">
    <text evidence="3">The sequence shown here is derived from an EMBL/GenBank/DDBJ whole genome shotgun (WGS) entry which is preliminary data.</text>
</comment>
<dbReference type="SUPFAM" id="SSF51556">
    <property type="entry name" value="Metallo-dependent hydrolases"/>
    <property type="match status" value="1"/>
</dbReference>
<dbReference type="Proteomes" id="UP000231542">
    <property type="component" value="Unassembled WGS sequence"/>
</dbReference>
<keyword evidence="1" id="KW-0378">Hydrolase</keyword>
<reference evidence="3 4" key="1">
    <citation type="submission" date="2017-09" db="EMBL/GenBank/DDBJ databases">
        <title>Depth-based differentiation of microbial function through sediment-hosted aquifers and enrichment of novel symbionts in the deep terrestrial subsurface.</title>
        <authorList>
            <person name="Probst A.J."/>
            <person name="Ladd B."/>
            <person name="Jarett J.K."/>
            <person name="Geller-Mcgrath D.E."/>
            <person name="Sieber C.M."/>
            <person name="Emerson J.B."/>
            <person name="Anantharaman K."/>
            <person name="Thomas B.C."/>
            <person name="Malmstrom R."/>
            <person name="Stieglmeier M."/>
            <person name="Klingl A."/>
            <person name="Woyke T."/>
            <person name="Ryan C.M."/>
            <person name="Banfield J.F."/>
        </authorList>
    </citation>
    <scope>NUCLEOTIDE SEQUENCE [LARGE SCALE GENOMIC DNA]</scope>
    <source>
        <strain evidence="3">CG08_land_8_20_14_0_20_40_16</strain>
    </source>
</reference>
<dbReference type="SUPFAM" id="SSF51338">
    <property type="entry name" value="Composite domain of metallo-dependent hydrolases"/>
    <property type="match status" value="2"/>
</dbReference>
<dbReference type="Pfam" id="PF01979">
    <property type="entry name" value="Amidohydro_1"/>
    <property type="match status" value="1"/>
</dbReference>
<dbReference type="PANTHER" id="PTHR43794">
    <property type="entry name" value="AMINOHYDROLASE SSNA-RELATED"/>
    <property type="match status" value="1"/>
</dbReference>
<dbReference type="GO" id="GO:0016810">
    <property type="term" value="F:hydrolase activity, acting on carbon-nitrogen (but not peptide) bonds"/>
    <property type="evidence" value="ECO:0007669"/>
    <property type="project" value="InterPro"/>
</dbReference>
<dbReference type="EMBL" id="PEXU01000012">
    <property type="protein sequence ID" value="PIS42910.1"/>
    <property type="molecule type" value="Genomic_DNA"/>
</dbReference>
<sequence length="477" mass="54126">MNPDFSEILDKVKNRHKDGLFVKHRPNKSRYSILREGMPKKILIHGIPFLITMDENGKLQVLKGKSILIQDGLINEVFDAKKFSGALLKKIDLIYDAELRGGIVVTPGFVNTHAHPPMYLLRSTLTFSEDNLDKTLKGMASLERKMKEEDFLLGALGDFTEQQRSGITTTLSHYGVFEPIDQAAQVTKQNVINALSAVSNSHPQNSPALVAKYLRNKNHYYTQPAIAIHELAKASPSVLRRIAQLQKKYQVLFTLHLAETKKSNERCYQKHHDLPVLVLEKYGLLNHLTLLSHAIHLTKKEILLLKKRKAGVIHLPTSNLLHKSGHFNYPLFHKLKATNRIALGTDSVVSKSRLDLLTEALQTKTMHQEQKIVPYEDLFNMITGQGAEILGLKKTGKILPGFRADLAFWKLKDRGFLPYDPDQPLTLVSNMITHGGRNVRDLMINGDFVISNRRHNLIDESELLLQLQEAHIKLRKR</sequence>
<proteinExistence type="predicted"/>
<feature type="domain" description="Amidohydrolase-related" evidence="2">
    <location>
        <begin position="104"/>
        <end position="449"/>
    </location>
</feature>
<dbReference type="Gene3D" id="2.30.40.10">
    <property type="entry name" value="Urease, subunit C, domain 1"/>
    <property type="match status" value="1"/>
</dbReference>
<dbReference type="InterPro" id="IPR032466">
    <property type="entry name" value="Metal_Hydrolase"/>
</dbReference>
<evidence type="ECO:0000313" key="3">
    <source>
        <dbReference type="EMBL" id="PIS42910.1"/>
    </source>
</evidence>
<dbReference type="AlphaFoldDB" id="A0A2H0YWQ4"/>
<evidence type="ECO:0000256" key="1">
    <source>
        <dbReference type="ARBA" id="ARBA00022801"/>
    </source>
</evidence>
<organism evidence="3 4">
    <name type="scientific">Candidatus Kerfeldbacteria bacterium CG08_land_8_20_14_0_20_40_16</name>
    <dbReference type="NCBI Taxonomy" id="2014244"/>
    <lineage>
        <taxon>Bacteria</taxon>
        <taxon>Candidatus Kerfeldiibacteriota</taxon>
    </lineage>
</organism>
<dbReference type="InterPro" id="IPR006680">
    <property type="entry name" value="Amidohydro-rel"/>
</dbReference>
<accession>A0A2H0YWQ4</accession>
<name>A0A2H0YWQ4_9BACT</name>
<evidence type="ECO:0000259" key="2">
    <source>
        <dbReference type="Pfam" id="PF01979"/>
    </source>
</evidence>
<evidence type="ECO:0000313" key="4">
    <source>
        <dbReference type="Proteomes" id="UP000231542"/>
    </source>
</evidence>